<proteinExistence type="predicted"/>
<evidence type="ECO:0000313" key="2">
    <source>
        <dbReference type="EMBL" id="KAF7349651.1"/>
    </source>
</evidence>
<organism evidence="2 3">
    <name type="scientific">Mycena sanguinolenta</name>
    <dbReference type="NCBI Taxonomy" id="230812"/>
    <lineage>
        <taxon>Eukaryota</taxon>
        <taxon>Fungi</taxon>
        <taxon>Dikarya</taxon>
        <taxon>Basidiomycota</taxon>
        <taxon>Agaricomycotina</taxon>
        <taxon>Agaricomycetes</taxon>
        <taxon>Agaricomycetidae</taxon>
        <taxon>Agaricales</taxon>
        <taxon>Marasmiineae</taxon>
        <taxon>Mycenaceae</taxon>
        <taxon>Mycena</taxon>
    </lineage>
</organism>
<reference evidence="2" key="1">
    <citation type="submission" date="2020-05" db="EMBL/GenBank/DDBJ databases">
        <title>Mycena genomes resolve the evolution of fungal bioluminescence.</title>
        <authorList>
            <person name="Tsai I.J."/>
        </authorList>
    </citation>
    <scope>NUCLEOTIDE SEQUENCE</scope>
    <source>
        <strain evidence="2">160909Yilan</strain>
    </source>
</reference>
<dbReference type="OrthoDB" id="2369050at2759"/>
<dbReference type="AlphaFoldDB" id="A0A8H6XZY2"/>
<sequence length="333" mass="37074">MSPPINKSVLATITHPKSDCCPILEAGIITPEILYQWRRACQKYLKNCQERTADDLVSFVADEMREPILEKWYMASQTRIDALKLDAYISELATLVLEKGWEGKMRRRVLGAKMALGQNFAEWAYDIQNVNAILSQAAPTFAVANPELKNILDAGLTQTLQADLNTEPVLSTELNAWISEVKGQDDRLKFEIGRMQELIDAQPAKSSTRGKPSLADHLSSPKPSLASRLTSPPLKDNKPNCPPLTDAEKVLLDLHDGCRRCRKFYIGHRMLNCNGEFPDAATYHTLTQADAVAQAAARGKTLRVKRETAAAVRAPKNILDEDYEESDSDCDGY</sequence>
<keyword evidence="3" id="KW-1185">Reference proteome</keyword>
<name>A0A8H6XZY2_9AGAR</name>
<dbReference type="Proteomes" id="UP000623467">
    <property type="component" value="Unassembled WGS sequence"/>
</dbReference>
<feature type="region of interest" description="Disordered" evidence="1">
    <location>
        <begin position="201"/>
        <end position="243"/>
    </location>
</feature>
<evidence type="ECO:0000313" key="3">
    <source>
        <dbReference type="Proteomes" id="UP000623467"/>
    </source>
</evidence>
<evidence type="ECO:0000256" key="1">
    <source>
        <dbReference type="SAM" id="MobiDB-lite"/>
    </source>
</evidence>
<comment type="caution">
    <text evidence="2">The sequence shown here is derived from an EMBL/GenBank/DDBJ whole genome shotgun (WGS) entry which is preliminary data.</text>
</comment>
<gene>
    <name evidence="2" type="ORF">MSAN_01691500</name>
</gene>
<dbReference type="EMBL" id="JACAZH010000015">
    <property type="protein sequence ID" value="KAF7349651.1"/>
    <property type="molecule type" value="Genomic_DNA"/>
</dbReference>
<accession>A0A8H6XZY2</accession>
<protein>
    <submittedName>
        <fullName evidence="2">Transposon Ty3-G Gag-Pol polyprotein</fullName>
    </submittedName>
</protein>